<protein>
    <submittedName>
        <fullName evidence="1">Uncharacterized protein</fullName>
    </submittedName>
</protein>
<sequence>MKWFNRERTRTVLTFPVETMA</sequence>
<comment type="caution">
    <text evidence="1">The sequence shown here is derived from an EMBL/GenBank/DDBJ whole genome shotgun (WGS) entry which is preliminary data.</text>
</comment>
<dbReference type="AlphaFoldDB" id="K1SP76"/>
<name>K1SP76_9ZZZZ</name>
<evidence type="ECO:0000313" key="1">
    <source>
        <dbReference type="EMBL" id="EKC62467.1"/>
    </source>
</evidence>
<accession>K1SP76</accession>
<dbReference type="EMBL" id="AJWZ01005476">
    <property type="protein sequence ID" value="EKC62467.1"/>
    <property type="molecule type" value="Genomic_DNA"/>
</dbReference>
<gene>
    <name evidence="1" type="ORF">OBE_07965</name>
</gene>
<proteinExistence type="predicted"/>
<reference evidence="1" key="1">
    <citation type="journal article" date="2013" name="Environ. Microbiol.">
        <title>Microbiota from the distal guts of lean and obese adolescents exhibit partial functional redundancy besides clear differences in community structure.</title>
        <authorList>
            <person name="Ferrer M."/>
            <person name="Ruiz A."/>
            <person name="Lanza F."/>
            <person name="Haange S.B."/>
            <person name="Oberbach A."/>
            <person name="Till H."/>
            <person name="Bargiela R."/>
            <person name="Campoy C."/>
            <person name="Segura M.T."/>
            <person name="Richter M."/>
            <person name="von Bergen M."/>
            <person name="Seifert J."/>
            <person name="Suarez A."/>
        </authorList>
    </citation>
    <scope>NUCLEOTIDE SEQUENCE</scope>
</reference>
<organism evidence="1">
    <name type="scientific">human gut metagenome</name>
    <dbReference type="NCBI Taxonomy" id="408170"/>
    <lineage>
        <taxon>unclassified sequences</taxon>
        <taxon>metagenomes</taxon>
        <taxon>organismal metagenomes</taxon>
    </lineage>
</organism>
<feature type="non-terminal residue" evidence="1">
    <location>
        <position position="21"/>
    </location>
</feature>